<dbReference type="Pfam" id="PF03551">
    <property type="entry name" value="PadR"/>
    <property type="match status" value="1"/>
</dbReference>
<dbReference type="EMBL" id="PVUE01000007">
    <property type="protein sequence ID" value="PRZ41934.1"/>
    <property type="molecule type" value="Genomic_DNA"/>
</dbReference>
<dbReference type="Gene3D" id="1.10.10.10">
    <property type="entry name" value="Winged helix-like DNA-binding domain superfamily/Winged helix DNA-binding domain"/>
    <property type="match status" value="1"/>
</dbReference>
<organism evidence="2 3">
    <name type="scientific">Antricoccus suffuscus</name>
    <dbReference type="NCBI Taxonomy" id="1629062"/>
    <lineage>
        <taxon>Bacteria</taxon>
        <taxon>Bacillati</taxon>
        <taxon>Actinomycetota</taxon>
        <taxon>Actinomycetes</taxon>
        <taxon>Geodermatophilales</taxon>
        <taxon>Antricoccaceae</taxon>
        <taxon>Antricoccus</taxon>
    </lineage>
</organism>
<gene>
    <name evidence="2" type="ORF">CLV47_10761</name>
</gene>
<evidence type="ECO:0000313" key="3">
    <source>
        <dbReference type="Proteomes" id="UP000237752"/>
    </source>
</evidence>
<evidence type="ECO:0000259" key="1">
    <source>
        <dbReference type="Pfam" id="PF03551"/>
    </source>
</evidence>
<dbReference type="PANTHER" id="PTHR43252">
    <property type="entry name" value="TRANSCRIPTIONAL REGULATOR YQJI"/>
    <property type="match status" value="1"/>
</dbReference>
<reference evidence="2 3" key="1">
    <citation type="submission" date="2018-03" db="EMBL/GenBank/DDBJ databases">
        <title>Genomic Encyclopedia of Archaeal and Bacterial Type Strains, Phase II (KMG-II): from individual species to whole genera.</title>
        <authorList>
            <person name="Goeker M."/>
        </authorList>
    </citation>
    <scope>NUCLEOTIDE SEQUENCE [LARGE SCALE GENOMIC DNA]</scope>
    <source>
        <strain evidence="2 3">DSM 100065</strain>
    </source>
</reference>
<proteinExistence type="predicted"/>
<feature type="domain" description="Transcription regulator PadR N-terminal" evidence="1">
    <location>
        <begin position="20"/>
        <end position="92"/>
    </location>
</feature>
<comment type="caution">
    <text evidence="2">The sequence shown here is derived from an EMBL/GenBank/DDBJ whole genome shotgun (WGS) entry which is preliminary data.</text>
</comment>
<keyword evidence="3" id="KW-1185">Reference proteome</keyword>
<dbReference type="InterPro" id="IPR036388">
    <property type="entry name" value="WH-like_DNA-bd_sf"/>
</dbReference>
<dbReference type="RefSeq" id="WP_170111024.1">
    <property type="nucleotide sequence ID" value="NZ_PVUE01000007.1"/>
</dbReference>
<evidence type="ECO:0000313" key="2">
    <source>
        <dbReference type="EMBL" id="PRZ41934.1"/>
    </source>
</evidence>
<protein>
    <submittedName>
        <fullName evidence="2">PadR family transcriptional regulator</fullName>
    </submittedName>
</protein>
<dbReference type="PANTHER" id="PTHR43252:SF4">
    <property type="entry name" value="TRANSCRIPTIONAL REGULATORY PROTEIN"/>
    <property type="match status" value="1"/>
</dbReference>
<dbReference type="AlphaFoldDB" id="A0A2T1A080"/>
<dbReference type="Proteomes" id="UP000237752">
    <property type="component" value="Unassembled WGS sequence"/>
</dbReference>
<sequence length="214" mass="23608">MAQSNGSTSMPTMTATSFAVLGLLAMHEWTTYELAQQMERSFSYFWPRAERRIYDEPKRLAAAGYATSRKEVVGRRPRTCWQITDTGREALKSWLAQPPTSPPVIEFEGMVKIFVAENGSKGDLLASLNAIRDNATRQGEVLAAMCREVAENGGPFPDRVHINALAMSYAIGLAEFTERWAQDAGGLATKWNDTNDPGVAARKAALDYFQDHAG</sequence>
<name>A0A2T1A080_9ACTN</name>
<dbReference type="InterPro" id="IPR005149">
    <property type="entry name" value="Tscrpt_reg_PadR_N"/>
</dbReference>
<dbReference type="InterPro" id="IPR036390">
    <property type="entry name" value="WH_DNA-bd_sf"/>
</dbReference>
<accession>A0A2T1A080</accession>
<dbReference type="SUPFAM" id="SSF46785">
    <property type="entry name" value="Winged helix' DNA-binding domain"/>
    <property type="match status" value="1"/>
</dbReference>